<comment type="caution">
    <text evidence="5">The sequence shown here is derived from an EMBL/GenBank/DDBJ whole genome shotgun (WGS) entry which is preliminary data.</text>
</comment>
<evidence type="ECO:0000256" key="2">
    <source>
        <dbReference type="ARBA" id="ARBA00022676"/>
    </source>
</evidence>
<evidence type="ECO:0000313" key="6">
    <source>
        <dbReference type="Proteomes" id="UP001484239"/>
    </source>
</evidence>
<proteinExistence type="inferred from homology"/>
<accession>A0ABU9E8A4</accession>
<dbReference type="SUPFAM" id="SSF53448">
    <property type="entry name" value="Nucleotide-diphospho-sugar transferases"/>
    <property type="match status" value="1"/>
</dbReference>
<dbReference type="PANTHER" id="PTHR43398">
    <property type="entry name" value="DOLICHOL-PHOSPHATE MANNOSYLTRANSFERASE SUBUNIT 1"/>
    <property type="match status" value="1"/>
</dbReference>
<name>A0ABU9E8A4_9BACT</name>
<comment type="similarity">
    <text evidence="1">Belongs to the glycosyltransferase 2 family.</text>
</comment>
<protein>
    <submittedName>
        <fullName evidence="5">Polyprenol monophosphomannose synthase</fullName>
    </submittedName>
</protein>
<evidence type="ECO:0000259" key="4">
    <source>
        <dbReference type="Pfam" id="PF00535"/>
    </source>
</evidence>
<gene>
    <name evidence="5" type="ORF">WI372_04215</name>
</gene>
<dbReference type="InterPro" id="IPR039528">
    <property type="entry name" value="DPM1-like"/>
</dbReference>
<dbReference type="Gene3D" id="3.90.550.10">
    <property type="entry name" value="Spore Coat Polysaccharide Biosynthesis Protein SpsA, Chain A"/>
    <property type="match status" value="1"/>
</dbReference>
<dbReference type="InterPro" id="IPR029044">
    <property type="entry name" value="Nucleotide-diphossugar_trans"/>
</dbReference>
<dbReference type="Pfam" id="PF00535">
    <property type="entry name" value="Glycos_transf_2"/>
    <property type="match status" value="1"/>
</dbReference>
<reference evidence="5 6" key="1">
    <citation type="submission" date="2024-02" db="EMBL/GenBank/DDBJ databases">
        <title>A novel Gemmatimonadota bacterium.</title>
        <authorList>
            <person name="Du Z.-J."/>
            <person name="Ye Y.-Q."/>
        </authorList>
    </citation>
    <scope>NUCLEOTIDE SEQUENCE [LARGE SCALE GENOMIC DNA]</scope>
    <source>
        <strain evidence="5 6">DH-20</strain>
    </source>
</reference>
<feature type="domain" description="Glycosyltransferase 2-like" evidence="4">
    <location>
        <begin position="9"/>
        <end position="174"/>
    </location>
</feature>
<keyword evidence="6" id="KW-1185">Reference proteome</keyword>
<dbReference type="RefSeq" id="WP_405275443.1">
    <property type="nucleotide sequence ID" value="NZ_CP144380.1"/>
</dbReference>
<dbReference type="InterPro" id="IPR001173">
    <property type="entry name" value="Glyco_trans_2-like"/>
</dbReference>
<sequence>MTNDDRILVVIPTYDERDNLPRIVPAVLEVDPRLHVLVVDDNSPDGTGEVADELAARHAPRVHVMHRAGKEGLGRAYLAGFEWGLGEGYGWIMEMDADLSHRPEDLPTMIAASEEHPVVVGSRYVDGRVTVVNWPISRLLISLFGSWYARTATRVPVRDATGGFNCFRREVLEAIDFERVQSNGYSFQIELKLRAWRKGFRPIEVPIVFTERDTGESKMSKSIVREAIWKVWKLRFLDLAGRL</sequence>
<evidence type="ECO:0000313" key="5">
    <source>
        <dbReference type="EMBL" id="MEK9500170.1"/>
    </source>
</evidence>
<keyword evidence="3" id="KW-0808">Transferase</keyword>
<dbReference type="EMBL" id="JBBHLI010000002">
    <property type="protein sequence ID" value="MEK9500170.1"/>
    <property type="molecule type" value="Genomic_DNA"/>
</dbReference>
<evidence type="ECO:0000256" key="1">
    <source>
        <dbReference type="ARBA" id="ARBA00006739"/>
    </source>
</evidence>
<dbReference type="Proteomes" id="UP001484239">
    <property type="component" value="Unassembled WGS sequence"/>
</dbReference>
<evidence type="ECO:0000256" key="3">
    <source>
        <dbReference type="ARBA" id="ARBA00022679"/>
    </source>
</evidence>
<dbReference type="PANTHER" id="PTHR43398:SF1">
    <property type="entry name" value="DOLICHOL-PHOSPHATE MANNOSYLTRANSFERASE SUBUNIT 1"/>
    <property type="match status" value="1"/>
</dbReference>
<keyword evidence="2" id="KW-0328">Glycosyltransferase</keyword>
<organism evidence="5 6">
    <name type="scientific">Gaopeijia maritima</name>
    <dbReference type="NCBI Taxonomy" id="3119007"/>
    <lineage>
        <taxon>Bacteria</taxon>
        <taxon>Pseudomonadati</taxon>
        <taxon>Gemmatimonadota</taxon>
        <taxon>Longimicrobiia</taxon>
        <taxon>Gaopeijiales</taxon>
        <taxon>Gaopeijiaceae</taxon>
        <taxon>Gaopeijia</taxon>
    </lineage>
</organism>
<dbReference type="CDD" id="cd06442">
    <property type="entry name" value="DPM1_like"/>
    <property type="match status" value="1"/>
</dbReference>